<feature type="region of interest" description="Disordered" evidence="2">
    <location>
        <begin position="63"/>
        <end position="84"/>
    </location>
</feature>
<keyword evidence="4" id="KW-1185">Reference proteome</keyword>
<dbReference type="AlphaFoldDB" id="A0A197K4V0"/>
<dbReference type="Gene3D" id="3.90.550.20">
    <property type="match status" value="1"/>
</dbReference>
<dbReference type="Proteomes" id="UP000078512">
    <property type="component" value="Unassembled WGS sequence"/>
</dbReference>
<sequence length="653" mass="73687">MPQLIQYRTVAVLAAISALATLFYLSEWTRVDLDAMNRRPQYPSPPQHQQQQQQPPIETIPTLEGQQQQQRRPPPFKNGKPAGVPAILVSDKNARIAAMNSQAFVNFCNSIPPTTDDTPFTRLVPTFSSYREWMDFINNKNSIHHNDIHPANDDNNSNSNSIHHNDIHPANDDNNSNSNSIADLDHLERPLRNWIVNLTAIAEPCNRIIHTSAHCLDFLTREQQYLIPTRQPASPSEAPAPMNFHIFWRGPITDKLSLSSFSFLFTQPLDRAHLHLWIDSADLPDGAPEDYTQNRFAAPLVQPPLNQFITIHAWDQAAELAYSYDEEPSVNAANNDDNSSGDNNEQEQKIKDLELEQGSTVQPVKPVALSDEARFLILNRNGGIYLDADVLLLKDMSPFFDSGVEFAYEWSNTGMYNTAILRLFPGSSVARRILDGAKARELELLQAKLEEQRGLQDEQEEENDGEYEDGEGDEGTDVGQNLKAESLVAGDKAHLAKREMRPEEIYHPARLRAYLRPEDSKLEGNGLIQMPTPIFDPLWLRIDKAEAKKSKDPERMIEDLHSFPDAFSASANAVCPRQSAAATPNANDDEKVEFSAGPEVFLSGAYAHHWHNSWQTPIEVNSWMGLMRAAYDDFVDGRRPNLYGEWFRDSISM</sequence>
<evidence type="ECO:0000313" key="3">
    <source>
        <dbReference type="EMBL" id="OAQ31716.1"/>
    </source>
</evidence>
<feature type="region of interest" description="Disordered" evidence="2">
    <location>
        <begin position="451"/>
        <end position="478"/>
    </location>
</feature>
<dbReference type="OrthoDB" id="409543at2759"/>
<feature type="region of interest" description="Disordered" evidence="2">
    <location>
        <begin position="147"/>
        <end position="181"/>
    </location>
</feature>
<comment type="similarity">
    <text evidence="1">Belongs to the glycosyltransferase 32 family.</text>
</comment>
<accession>A0A197K4V0</accession>
<dbReference type="EMBL" id="KV442028">
    <property type="protein sequence ID" value="OAQ31716.1"/>
    <property type="molecule type" value="Genomic_DNA"/>
</dbReference>
<evidence type="ECO:0000313" key="4">
    <source>
        <dbReference type="Proteomes" id="UP000078512"/>
    </source>
</evidence>
<name>A0A197K4V0_9FUNG</name>
<gene>
    <name evidence="3" type="ORF">K457DRAFT_154052</name>
</gene>
<dbReference type="InterPro" id="IPR007577">
    <property type="entry name" value="GlycoTrfase_DXD_sugar-bd_CS"/>
</dbReference>
<feature type="compositionally biased region" description="Acidic residues" evidence="2">
    <location>
        <begin position="457"/>
        <end position="476"/>
    </location>
</feature>
<evidence type="ECO:0000256" key="2">
    <source>
        <dbReference type="SAM" id="MobiDB-lite"/>
    </source>
</evidence>
<dbReference type="STRING" id="1314771.A0A197K4V0"/>
<reference evidence="3 4" key="1">
    <citation type="submission" date="2016-05" db="EMBL/GenBank/DDBJ databases">
        <title>Genome sequencing reveals origins of a unique bacterial endosymbiosis in the earliest lineages of terrestrial Fungi.</title>
        <authorList>
            <consortium name="DOE Joint Genome Institute"/>
            <person name="Uehling J."/>
            <person name="Gryganskyi A."/>
            <person name="Hameed K."/>
            <person name="Tschaplinski T."/>
            <person name="Misztal P."/>
            <person name="Wu S."/>
            <person name="Desiro A."/>
            <person name="Vande Pol N."/>
            <person name="Du Z.-Y."/>
            <person name="Zienkiewicz A."/>
            <person name="Zienkiewicz K."/>
            <person name="Morin E."/>
            <person name="Tisserant E."/>
            <person name="Splivallo R."/>
            <person name="Hainaut M."/>
            <person name="Henrissat B."/>
            <person name="Ohm R."/>
            <person name="Kuo A."/>
            <person name="Yan J."/>
            <person name="Lipzen A."/>
            <person name="Nolan M."/>
            <person name="Labutti K."/>
            <person name="Barry K."/>
            <person name="Goldstein A."/>
            <person name="Labbe J."/>
            <person name="Schadt C."/>
            <person name="Tuskan G."/>
            <person name="Grigoriev I."/>
            <person name="Martin F."/>
            <person name="Vilgalys R."/>
            <person name="Bonito G."/>
        </authorList>
    </citation>
    <scope>NUCLEOTIDE SEQUENCE [LARGE SCALE GENOMIC DNA]</scope>
    <source>
        <strain evidence="3 4">AG-77</strain>
    </source>
</reference>
<protein>
    <recommendedName>
        <fullName evidence="5">Glycosyltransferase family 32 protein</fullName>
    </recommendedName>
</protein>
<evidence type="ECO:0008006" key="5">
    <source>
        <dbReference type="Google" id="ProtNLM"/>
    </source>
</evidence>
<organism evidence="3 4">
    <name type="scientific">Linnemannia elongata AG-77</name>
    <dbReference type="NCBI Taxonomy" id="1314771"/>
    <lineage>
        <taxon>Eukaryota</taxon>
        <taxon>Fungi</taxon>
        <taxon>Fungi incertae sedis</taxon>
        <taxon>Mucoromycota</taxon>
        <taxon>Mortierellomycotina</taxon>
        <taxon>Mortierellomycetes</taxon>
        <taxon>Mortierellales</taxon>
        <taxon>Mortierellaceae</taxon>
        <taxon>Linnemannia</taxon>
    </lineage>
</organism>
<dbReference type="Pfam" id="PF04488">
    <property type="entry name" value="Gly_transf_sug"/>
    <property type="match status" value="1"/>
</dbReference>
<evidence type="ECO:0000256" key="1">
    <source>
        <dbReference type="ARBA" id="ARBA00009003"/>
    </source>
</evidence>
<feature type="compositionally biased region" description="Low complexity" evidence="2">
    <location>
        <begin position="153"/>
        <end position="162"/>
    </location>
</feature>
<dbReference type="InterPro" id="IPR029044">
    <property type="entry name" value="Nucleotide-diphossugar_trans"/>
</dbReference>
<proteinExistence type="inferred from homology"/>
<dbReference type="SUPFAM" id="SSF53448">
    <property type="entry name" value="Nucleotide-diphospho-sugar transferases"/>
    <property type="match status" value="1"/>
</dbReference>